<evidence type="ECO:0000256" key="2">
    <source>
        <dbReference type="SAM" id="Phobius"/>
    </source>
</evidence>
<accession>A0ABY5UZ53</accession>
<dbReference type="InterPro" id="IPR003646">
    <property type="entry name" value="SH3-like_bac-type"/>
</dbReference>
<dbReference type="GeneID" id="82890108"/>
<dbReference type="InterPro" id="IPR011990">
    <property type="entry name" value="TPR-like_helical_dom_sf"/>
</dbReference>
<feature type="chain" id="PRO_5046879906" evidence="3">
    <location>
        <begin position="19"/>
        <end position="254"/>
    </location>
</feature>
<keyword evidence="2" id="KW-0472">Membrane</keyword>
<evidence type="ECO:0000313" key="6">
    <source>
        <dbReference type="Proteomes" id="UP001059295"/>
    </source>
</evidence>
<dbReference type="SMART" id="SM00028">
    <property type="entry name" value="TPR"/>
    <property type="match status" value="1"/>
</dbReference>
<feature type="transmembrane region" description="Helical" evidence="2">
    <location>
        <begin position="161"/>
        <end position="181"/>
    </location>
</feature>
<keyword evidence="6" id="KW-1185">Reference proteome</keyword>
<evidence type="ECO:0000256" key="3">
    <source>
        <dbReference type="SAM" id="SignalP"/>
    </source>
</evidence>
<dbReference type="Proteomes" id="UP001059295">
    <property type="component" value="Chromosome"/>
</dbReference>
<sequence length="254" mass="27894">MKRIFLVLALLSGLCVRAAAPLDTEKIWNDANTAYVNADYPAATEGYERLLGEGYESAQLYLNLGNAYFKRGMNGRAILNYRKALRLAPGDEDIRYNLSIAEARTQDRIESVPVFFVKRWIVSLGRSVGSNTWAVLSLVFFALMLFCTGVYLLLRRVSFQKAGFCGALVSLLLFVVSVAYASAGRKARLHPDEAVVMSSAAPVKSSPDASSTDIFVLHEGTKVGVRNSLGDWREIVIADGNKGWIQASAIEMID</sequence>
<dbReference type="PROSITE" id="PS51781">
    <property type="entry name" value="SH3B"/>
    <property type="match status" value="1"/>
</dbReference>
<dbReference type="PROSITE" id="PS50005">
    <property type="entry name" value="TPR"/>
    <property type="match status" value="1"/>
</dbReference>
<proteinExistence type="predicted"/>
<dbReference type="PROSITE" id="PS50293">
    <property type="entry name" value="TPR_REGION"/>
    <property type="match status" value="1"/>
</dbReference>
<reference evidence="5" key="1">
    <citation type="journal article" date="2022" name="Cell">
        <title>Design, construction, and in vivo augmentation of a complex gut microbiome.</title>
        <authorList>
            <person name="Cheng A.G."/>
            <person name="Ho P.Y."/>
            <person name="Aranda-Diaz A."/>
            <person name="Jain S."/>
            <person name="Yu F.B."/>
            <person name="Meng X."/>
            <person name="Wang M."/>
            <person name="Iakiviak M."/>
            <person name="Nagashima K."/>
            <person name="Zhao A."/>
            <person name="Murugkar P."/>
            <person name="Patil A."/>
            <person name="Atabakhsh K."/>
            <person name="Weakley A."/>
            <person name="Yan J."/>
            <person name="Brumbaugh A.R."/>
            <person name="Higginbottom S."/>
            <person name="Dimas A."/>
            <person name="Shiver A.L."/>
            <person name="Deutschbauer A."/>
            <person name="Neff N."/>
            <person name="Sonnenburg J.L."/>
            <person name="Huang K.C."/>
            <person name="Fischbach M.A."/>
        </authorList>
    </citation>
    <scope>NUCLEOTIDE SEQUENCE</scope>
    <source>
        <strain evidence="5">AP11</strain>
    </source>
</reference>
<dbReference type="SUPFAM" id="SSF48452">
    <property type="entry name" value="TPR-like"/>
    <property type="match status" value="1"/>
</dbReference>
<dbReference type="RefSeq" id="WP_026089571.1">
    <property type="nucleotide sequence ID" value="NZ_CAPH01000007.1"/>
</dbReference>
<feature type="domain" description="SH3b" evidence="4">
    <location>
        <begin position="191"/>
        <end position="254"/>
    </location>
</feature>
<feature type="signal peptide" evidence="3">
    <location>
        <begin position="1"/>
        <end position="18"/>
    </location>
</feature>
<evidence type="ECO:0000259" key="4">
    <source>
        <dbReference type="PROSITE" id="PS51781"/>
    </source>
</evidence>
<keyword evidence="3" id="KW-0732">Signal</keyword>
<keyword evidence="2" id="KW-0812">Transmembrane</keyword>
<dbReference type="InterPro" id="IPR019734">
    <property type="entry name" value="TPR_rpt"/>
</dbReference>
<name>A0ABY5UZ53_9BACT</name>
<evidence type="ECO:0000313" key="5">
    <source>
        <dbReference type="EMBL" id="UWN57235.1"/>
    </source>
</evidence>
<dbReference type="Pfam" id="PF00515">
    <property type="entry name" value="TPR_1"/>
    <property type="match status" value="1"/>
</dbReference>
<dbReference type="Gene3D" id="1.25.40.10">
    <property type="entry name" value="Tetratricopeptide repeat domain"/>
    <property type="match status" value="1"/>
</dbReference>
<feature type="repeat" description="TPR" evidence="1">
    <location>
        <begin position="58"/>
        <end position="91"/>
    </location>
</feature>
<keyword evidence="1" id="KW-0802">TPR repeat</keyword>
<gene>
    <name evidence="5" type="ORF">NQ491_00200</name>
</gene>
<dbReference type="EMBL" id="CP102294">
    <property type="protein sequence ID" value="UWN57235.1"/>
    <property type="molecule type" value="Genomic_DNA"/>
</dbReference>
<feature type="transmembrane region" description="Helical" evidence="2">
    <location>
        <begin position="133"/>
        <end position="154"/>
    </location>
</feature>
<evidence type="ECO:0000256" key="1">
    <source>
        <dbReference type="PROSITE-ProRule" id="PRU00339"/>
    </source>
</evidence>
<keyword evidence="2" id="KW-1133">Transmembrane helix</keyword>
<organism evidence="5 6">
    <name type="scientific">Alistipes ihumii AP11</name>
    <dbReference type="NCBI Taxonomy" id="1211813"/>
    <lineage>
        <taxon>Bacteria</taxon>
        <taxon>Pseudomonadati</taxon>
        <taxon>Bacteroidota</taxon>
        <taxon>Bacteroidia</taxon>
        <taxon>Bacteroidales</taxon>
        <taxon>Rikenellaceae</taxon>
        <taxon>Alistipes</taxon>
    </lineage>
</organism>
<dbReference type="Gene3D" id="2.30.30.40">
    <property type="entry name" value="SH3 Domains"/>
    <property type="match status" value="1"/>
</dbReference>
<protein>
    <submittedName>
        <fullName evidence="5">Tetratricopeptide repeat protein</fullName>
    </submittedName>
</protein>